<dbReference type="InterPro" id="IPR041679">
    <property type="entry name" value="DNA2/NAM7-like_C"/>
</dbReference>
<sequence length="754" mass="84449">MEHAYPLFPQPLLARFDATTKPLLLTYAPPESLPEDSLVPETYAKHWNTLIAWELDQLAIDKQAVVLWKVAIAIVDWNASIFSVPVPGIRENHPYLEPGDLLHFREVDVKGKRGTGRASEGRITSIIKREGLVNFVCPALKDHIQFYVPHVHGNPLDARGFPTFTPKDSIPLHFNVSFVTSSAPTLAMHTAINAAANVLRINRVTAQRWLFPNPQHVSAVDTTAKRLPEEWFDSGLNEEQKRAVAFASTYQFPVPYIIKGPPGTGKTRTVVELVHQILAGNPNAHILVCAPSNSATDTLALRLAKRLSRDQLLRLNDPKRTFAEVPGVLLPYCHIDSNHFALPDIDVLLNYRVLVTSCLDASLLMKARCTNTCFGILEDITLGAIHPTRQRPIQPHWTHLIVDEAAQGSEPELLIPLTVAMPFAPPDGRNVTSVGVDVPQLVLCGDPNQLGPMITSEKARVYELNVSLLERLLERPMYARFTKNGGRDVPPGLPIPFIQLNYRSHPTILMPPSAMFYDDTLQPCATVNGHVAWSGLPNPKVPFMFLGSDSEDDCIEERATWFNSGEIEHVVKTIKGLLEAFTSDPPVQAKEIGVMAPWREQVWRLRERLRAENLGMVDVGTVEDYQGREMRVIILSCVRSRTRFLEEDEKLGMGLVHERKRMNVAITRAREMLIVIGNGDVLKLDPYWRSFLQFVIRNKLYRGPELKLEMDGNYISRLESKLMSLYNEGAVDAEHEGILLAGGMAREILREGAD</sequence>
<dbReference type="InterPro" id="IPR026122">
    <property type="entry name" value="MOV-10/SDE3_DEXXQ/H-box"/>
</dbReference>
<dbReference type="GO" id="GO:0003723">
    <property type="term" value="F:RNA binding"/>
    <property type="evidence" value="ECO:0007669"/>
    <property type="project" value="InterPro"/>
</dbReference>
<gene>
    <name evidence="4" type="ORF">CYLTODRAFT_348389</name>
</gene>
<dbReference type="EMBL" id="KN880474">
    <property type="protein sequence ID" value="KIY70065.1"/>
    <property type="molecule type" value="Genomic_DNA"/>
</dbReference>
<dbReference type="CDD" id="cd18808">
    <property type="entry name" value="SF1_C_Upf1"/>
    <property type="match status" value="1"/>
</dbReference>
<evidence type="ECO:0000313" key="5">
    <source>
        <dbReference type="Proteomes" id="UP000054007"/>
    </source>
</evidence>
<dbReference type="PANTHER" id="PTHR10887:SF322">
    <property type="entry name" value="HELICASE MOV-10"/>
    <property type="match status" value="1"/>
</dbReference>
<dbReference type="Pfam" id="PF13087">
    <property type="entry name" value="AAA_12"/>
    <property type="match status" value="1"/>
</dbReference>
<keyword evidence="5" id="KW-1185">Reference proteome</keyword>
<accession>A0A0D7BIK6</accession>
<keyword evidence="1" id="KW-0943">RNA-mediated gene silencing</keyword>
<dbReference type="InterPro" id="IPR041677">
    <property type="entry name" value="DNA2/NAM7_AAA_11"/>
</dbReference>
<feature type="domain" description="DNA2/NAM7 helicase-like C-terminal" evidence="3">
    <location>
        <begin position="485"/>
        <end position="679"/>
    </location>
</feature>
<dbReference type="OrthoDB" id="6513042at2759"/>
<dbReference type="GO" id="GO:0035194">
    <property type="term" value="P:regulatory ncRNA-mediated post-transcriptional gene silencing"/>
    <property type="evidence" value="ECO:0007669"/>
    <property type="project" value="TreeGrafter"/>
</dbReference>
<dbReference type="STRING" id="1314674.A0A0D7BIK6"/>
<reference evidence="4 5" key="1">
    <citation type="journal article" date="2015" name="Fungal Genet. Biol.">
        <title>Evolution of novel wood decay mechanisms in Agaricales revealed by the genome sequences of Fistulina hepatica and Cylindrobasidium torrendii.</title>
        <authorList>
            <person name="Floudas D."/>
            <person name="Held B.W."/>
            <person name="Riley R."/>
            <person name="Nagy L.G."/>
            <person name="Koehler G."/>
            <person name="Ransdell A.S."/>
            <person name="Younus H."/>
            <person name="Chow J."/>
            <person name="Chiniquy J."/>
            <person name="Lipzen A."/>
            <person name="Tritt A."/>
            <person name="Sun H."/>
            <person name="Haridas S."/>
            <person name="LaButti K."/>
            <person name="Ohm R.A."/>
            <person name="Kues U."/>
            <person name="Blanchette R.A."/>
            <person name="Grigoriev I.V."/>
            <person name="Minto R.E."/>
            <person name="Hibbett D.S."/>
        </authorList>
    </citation>
    <scope>NUCLEOTIDE SEQUENCE [LARGE SCALE GENOMIC DNA]</scope>
    <source>
        <strain evidence="4 5">FP15055 ss-10</strain>
    </source>
</reference>
<evidence type="ECO:0000259" key="2">
    <source>
        <dbReference type="Pfam" id="PF13086"/>
    </source>
</evidence>
<keyword evidence="4" id="KW-0378">Hydrolase</keyword>
<dbReference type="InterPro" id="IPR047187">
    <property type="entry name" value="SF1_C_Upf1"/>
</dbReference>
<dbReference type="GO" id="GO:0005829">
    <property type="term" value="C:cytosol"/>
    <property type="evidence" value="ECO:0007669"/>
    <property type="project" value="TreeGrafter"/>
</dbReference>
<evidence type="ECO:0000259" key="3">
    <source>
        <dbReference type="Pfam" id="PF13087"/>
    </source>
</evidence>
<dbReference type="SUPFAM" id="SSF52540">
    <property type="entry name" value="P-loop containing nucleoside triphosphate hydrolases"/>
    <property type="match status" value="1"/>
</dbReference>
<dbReference type="CDD" id="cd18038">
    <property type="entry name" value="DEXXQc_Helz-like"/>
    <property type="match status" value="1"/>
</dbReference>
<dbReference type="InterPro" id="IPR027417">
    <property type="entry name" value="P-loop_NTPase"/>
</dbReference>
<dbReference type="InterPro" id="IPR045055">
    <property type="entry name" value="DNA2/NAM7-like"/>
</dbReference>
<evidence type="ECO:0000313" key="4">
    <source>
        <dbReference type="EMBL" id="KIY70065.1"/>
    </source>
</evidence>
<proteinExistence type="predicted"/>
<dbReference type="Proteomes" id="UP000054007">
    <property type="component" value="Unassembled WGS sequence"/>
</dbReference>
<dbReference type="Gene3D" id="3.40.50.300">
    <property type="entry name" value="P-loop containing nucleotide triphosphate hydrolases"/>
    <property type="match status" value="2"/>
</dbReference>
<dbReference type="PANTHER" id="PTHR10887">
    <property type="entry name" value="DNA2/NAM7 HELICASE FAMILY"/>
    <property type="match status" value="1"/>
</dbReference>
<dbReference type="GO" id="GO:0032574">
    <property type="term" value="F:5'-3' RNA helicase activity"/>
    <property type="evidence" value="ECO:0007669"/>
    <property type="project" value="InterPro"/>
</dbReference>
<dbReference type="AlphaFoldDB" id="A0A0D7BIK6"/>
<dbReference type="GO" id="GO:0016787">
    <property type="term" value="F:hydrolase activity"/>
    <property type="evidence" value="ECO:0007669"/>
    <property type="project" value="UniProtKB-KW"/>
</dbReference>
<dbReference type="Pfam" id="PF13086">
    <property type="entry name" value="AAA_11"/>
    <property type="match status" value="1"/>
</dbReference>
<name>A0A0D7BIK6_9AGAR</name>
<protein>
    <submittedName>
        <fullName evidence="4">p-loop containing nucleoside triphosphate hydrolase protein</fullName>
    </submittedName>
</protein>
<feature type="domain" description="DNA2/NAM7 helicase helicase" evidence="2">
    <location>
        <begin position="236"/>
        <end position="319"/>
    </location>
</feature>
<evidence type="ECO:0000256" key="1">
    <source>
        <dbReference type="ARBA" id="ARBA00023158"/>
    </source>
</evidence>
<organism evidence="4 5">
    <name type="scientific">Cylindrobasidium torrendii FP15055 ss-10</name>
    <dbReference type="NCBI Taxonomy" id="1314674"/>
    <lineage>
        <taxon>Eukaryota</taxon>
        <taxon>Fungi</taxon>
        <taxon>Dikarya</taxon>
        <taxon>Basidiomycota</taxon>
        <taxon>Agaricomycotina</taxon>
        <taxon>Agaricomycetes</taxon>
        <taxon>Agaricomycetidae</taxon>
        <taxon>Agaricales</taxon>
        <taxon>Marasmiineae</taxon>
        <taxon>Physalacriaceae</taxon>
        <taxon>Cylindrobasidium</taxon>
    </lineage>
</organism>